<keyword evidence="3 4" id="KW-0288">FMN</keyword>
<gene>
    <name evidence="3" type="primary">coaBC</name>
    <name evidence="7" type="ORF">SAMN03080599_00499</name>
</gene>
<dbReference type="InterPro" id="IPR036551">
    <property type="entry name" value="Flavin_trans-like"/>
</dbReference>
<dbReference type="STRING" id="1120920.SAMN03080599_00499"/>
<dbReference type="Gene3D" id="3.40.50.1950">
    <property type="entry name" value="Flavin prenyltransferase-like"/>
    <property type="match status" value="1"/>
</dbReference>
<keyword evidence="8" id="KW-1185">Reference proteome</keyword>
<dbReference type="GO" id="GO:0004633">
    <property type="term" value="F:phosphopantothenoylcysteine decarboxylase activity"/>
    <property type="evidence" value="ECO:0007669"/>
    <property type="project" value="UniProtKB-UniRule"/>
</dbReference>
<reference evidence="7 8" key="1">
    <citation type="submission" date="2016-10" db="EMBL/GenBank/DDBJ databases">
        <authorList>
            <person name="de Groot N.N."/>
        </authorList>
    </citation>
    <scope>NUCLEOTIDE SEQUENCE [LARGE SCALE GENOMIC DNA]</scope>
    <source>
        <strain evidence="7 8">DSM 2784</strain>
    </source>
</reference>
<evidence type="ECO:0000313" key="8">
    <source>
        <dbReference type="Proteomes" id="UP000199208"/>
    </source>
</evidence>
<dbReference type="GO" id="GO:0010181">
    <property type="term" value="F:FMN binding"/>
    <property type="evidence" value="ECO:0007669"/>
    <property type="project" value="UniProtKB-UniRule"/>
</dbReference>
<dbReference type="InterPro" id="IPR003382">
    <property type="entry name" value="Flavoprotein"/>
</dbReference>
<dbReference type="InterPro" id="IPR005252">
    <property type="entry name" value="CoaBC"/>
</dbReference>
<evidence type="ECO:0000259" key="5">
    <source>
        <dbReference type="Pfam" id="PF02441"/>
    </source>
</evidence>
<evidence type="ECO:0000313" key="7">
    <source>
        <dbReference type="EMBL" id="SCZ76969.1"/>
    </source>
</evidence>
<dbReference type="InterPro" id="IPR007085">
    <property type="entry name" value="DNA/pantothenate-metab_flavo_C"/>
</dbReference>
<comment type="function">
    <text evidence="3">Catalyzes two sequential steps in the biosynthesis of coenzyme A. In the first step cysteine is conjugated to 4'-phosphopantothenate to form 4-phosphopantothenoylcysteine. In the second step the latter compound is decarboxylated to form 4'-phosphopantotheine.</text>
</comment>
<dbReference type="Pfam" id="PF04127">
    <property type="entry name" value="DFP"/>
    <property type="match status" value="1"/>
</dbReference>
<keyword evidence="2 3" id="KW-0456">Lyase</keyword>
<feature type="region of interest" description="Phosphopantothenate--cysteine ligase" evidence="3">
    <location>
        <begin position="199"/>
        <end position="405"/>
    </location>
</feature>
<comment type="pathway">
    <text evidence="3 4">Cofactor biosynthesis; coenzyme A biosynthesis; CoA from (R)-pantothenate: step 2/5.</text>
</comment>
<comment type="catalytic activity">
    <reaction evidence="3 4">
        <text>N-[(R)-4-phosphopantothenoyl]-L-cysteine + H(+) = (R)-4'-phosphopantetheine + CO2</text>
        <dbReference type="Rhea" id="RHEA:16793"/>
        <dbReference type="ChEBI" id="CHEBI:15378"/>
        <dbReference type="ChEBI" id="CHEBI:16526"/>
        <dbReference type="ChEBI" id="CHEBI:59458"/>
        <dbReference type="ChEBI" id="CHEBI:61723"/>
        <dbReference type="EC" id="4.1.1.36"/>
    </reaction>
</comment>
<dbReference type="GO" id="GO:0015937">
    <property type="term" value="P:coenzyme A biosynthetic process"/>
    <property type="evidence" value="ECO:0007669"/>
    <property type="project" value="UniProtKB-UniRule"/>
</dbReference>
<comment type="catalytic activity">
    <reaction evidence="3 4">
        <text>(R)-4'-phosphopantothenate + L-cysteine + CTP = N-[(R)-4-phosphopantothenoyl]-L-cysteine + CMP + diphosphate + H(+)</text>
        <dbReference type="Rhea" id="RHEA:19397"/>
        <dbReference type="ChEBI" id="CHEBI:10986"/>
        <dbReference type="ChEBI" id="CHEBI:15378"/>
        <dbReference type="ChEBI" id="CHEBI:33019"/>
        <dbReference type="ChEBI" id="CHEBI:35235"/>
        <dbReference type="ChEBI" id="CHEBI:37563"/>
        <dbReference type="ChEBI" id="CHEBI:59458"/>
        <dbReference type="ChEBI" id="CHEBI:60377"/>
        <dbReference type="EC" id="6.3.2.5"/>
    </reaction>
</comment>
<dbReference type="UniPathway" id="UPA00241">
    <property type="reaction ID" value="UER00353"/>
</dbReference>
<keyword evidence="3 4" id="KW-0436">Ligase</keyword>
<feature type="binding site" evidence="3">
    <location>
        <position position="296"/>
    </location>
    <ligand>
        <name>CTP</name>
        <dbReference type="ChEBI" id="CHEBI:37563"/>
    </ligand>
</feature>
<dbReference type="GO" id="GO:0004632">
    <property type="term" value="F:phosphopantothenate--cysteine ligase activity"/>
    <property type="evidence" value="ECO:0007669"/>
    <property type="project" value="UniProtKB-UniRule"/>
</dbReference>
<dbReference type="EC" id="4.1.1.36" evidence="3"/>
<comment type="caution">
    <text evidence="3">Lacks conserved residue(s) required for the propagation of feature annotation.</text>
</comment>
<keyword evidence="1 3" id="KW-0210">Decarboxylase</keyword>
<feature type="binding site" evidence="3">
    <location>
        <position position="330"/>
    </location>
    <ligand>
        <name>CTP</name>
        <dbReference type="ChEBI" id="CHEBI:37563"/>
    </ligand>
</feature>
<dbReference type="Gene3D" id="3.40.50.10300">
    <property type="entry name" value="CoaB-like"/>
    <property type="match status" value="1"/>
</dbReference>
<comment type="function">
    <text evidence="4">Catalyzes two steps in the biosynthesis of coenzyme A. In the first step cysteine is conjugated to 4'-phosphopantothenate to form 4-phosphopantothenoylcysteine, in the latter compound is decarboxylated to form 4'-phosphopantotheine.</text>
</comment>
<keyword evidence="3" id="KW-0511">Multifunctional enzyme</keyword>
<dbReference type="GO" id="GO:0015941">
    <property type="term" value="P:pantothenate catabolic process"/>
    <property type="evidence" value="ECO:0007669"/>
    <property type="project" value="InterPro"/>
</dbReference>
<dbReference type="Pfam" id="PF02441">
    <property type="entry name" value="Flavoprotein"/>
    <property type="match status" value="1"/>
</dbReference>
<feature type="binding site" evidence="3">
    <location>
        <begin position="312"/>
        <end position="315"/>
    </location>
    <ligand>
        <name>CTP</name>
        <dbReference type="ChEBI" id="CHEBI:37563"/>
    </ligand>
</feature>
<dbReference type="GO" id="GO:0071513">
    <property type="term" value="C:phosphopantothenoylcysteine decarboxylase complex"/>
    <property type="evidence" value="ECO:0007669"/>
    <property type="project" value="TreeGrafter"/>
</dbReference>
<proteinExistence type="inferred from homology"/>
<dbReference type="HAMAP" id="MF_02225">
    <property type="entry name" value="CoaBC"/>
    <property type="match status" value="1"/>
</dbReference>
<evidence type="ECO:0000256" key="4">
    <source>
        <dbReference type="RuleBase" id="RU364078"/>
    </source>
</evidence>
<dbReference type="PANTHER" id="PTHR14359:SF6">
    <property type="entry name" value="PHOSPHOPANTOTHENOYLCYSTEINE DECARBOXYLASE"/>
    <property type="match status" value="1"/>
</dbReference>
<dbReference type="SUPFAM" id="SSF52507">
    <property type="entry name" value="Homo-oligomeric flavin-containing Cys decarboxylases, HFCD"/>
    <property type="match status" value="1"/>
</dbReference>
<evidence type="ECO:0000256" key="1">
    <source>
        <dbReference type="ARBA" id="ARBA00022793"/>
    </source>
</evidence>
<organism evidence="7 8">
    <name type="scientific">Acidaminobacter hydrogenoformans DSM 2784</name>
    <dbReference type="NCBI Taxonomy" id="1120920"/>
    <lineage>
        <taxon>Bacteria</taxon>
        <taxon>Bacillati</taxon>
        <taxon>Bacillota</taxon>
        <taxon>Clostridia</taxon>
        <taxon>Peptostreptococcales</taxon>
        <taxon>Acidaminobacteraceae</taxon>
        <taxon>Acidaminobacter</taxon>
    </lineage>
</organism>
<evidence type="ECO:0000256" key="3">
    <source>
        <dbReference type="HAMAP-Rule" id="MF_02225"/>
    </source>
</evidence>
<name>A0A1G5RUG6_9FIRM</name>
<accession>A0A1G5RUG6</accession>
<comment type="similarity">
    <text evidence="3 4">In the C-terminal section; belongs to the PPC synthetase family.</text>
</comment>
<dbReference type="RefSeq" id="WP_092589304.1">
    <property type="nucleotide sequence ID" value="NZ_FMWL01000002.1"/>
</dbReference>
<comment type="pathway">
    <text evidence="3 4">Cofactor biosynthesis; coenzyme A biosynthesis; CoA from (R)-pantothenate: step 3/5.</text>
</comment>
<dbReference type="InterPro" id="IPR035929">
    <property type="entry name" value="CoaB-like_sf"/>
</dbReference>
<dbReference type="Proteomes" id="UP000199208">
    <property type="component" value="Unassembled WGS sequence"/>
</dbReference>
<comment type="similarity">
    <text evidence="3 4">In the N-terminal section; belongs to the HFCD (homo-oligomeric flavin containing Cys decarboxylase) superfamily.</text>
</comment>
<dbReference type="EC" id="6.3.2.5" evidence="3"/>
<dbReference type="PANTHER" id="PTHR14359">
    <property type="entry name" value="HOMO-OLIGOMERIC FLAVIN CONTAINING CYS DECARBOXYLASE FAMILY"/>
    <property type="match status" value="1"/>
</dbReference>
<comment type="cofactor">
    <cofactor evidence="3">
        <name>Mg(2+)</name>
        <dbReference type="ChEBI" id="CHEBI:18420"/>
    </cofactor>
</comment>
<dbReference type="AlphaFoldDB" id="A0A1G5RUG6"/>
<sequence>MSGPLTGKNIVLGVTGGIAAYKSADLVSRLRKLDANVYVVMTAHAKAFISPLTFQSLSQNYVVEDMFEAPRTWDVEHIALAKLADLFVVAPATANCLAKMAAGIADDFLSTTLLATKAPILVAPAMNTQMYLNAVTQRNIRTLEDLGVLFASPGSGRLACGDEGVGKMAEPQQIVDEIVKLMEKAPAAEESGSLSGRRVLITAGPTREPLDPVRYLTNHSTGKMGYAIASAAAAMGAETKLVSGPVELGAPSGVTRIDVETAQEMFEAVMSDLNFDIIIMTAAVADYRPKAVASQKIKKVEGDLALELTRNPDILYEVGKVKNKQILIGFAAETEKVLEHAEAKLRKKNLDMIVANDVTVKGAGFGSDTNVVTFITADGEQTAYDQMGKADVAKAILKKAVSLLP</sequence>
<keyword evidence="3 4" id="KW-0285">Flavoprotein</keyword>
<protein>
    <recommendedName>
        <fullName evidence="3">Coenzyme A biosynthesis bifunctional protein CoaBC</fullName>
    </recommendedName>
    <alternativeName>
        <fullName evidence="3">DNA/pantothenate metabolism flavoprotein</fullName>
    </alternativeName>
    <alternativeName>
        <fullName evidence="3">Phosphopantothenoylcysteine synthetase/decarboxylase</fullName>
        <shortName evidence="3">PPCS-PPCDC</shortName>
    </alternativeName>
    <domain>
        <recommendedName>
            <fullName evidence="3">Phosphopantothenoylcysteine decarboxylase</fullName>
            <shortName evidence="3">PPC decarboxylase</shortName>
            <shortName evidence="3">PPC-DC</shortName>
            <ecNumber evidence="3">4.1.1.36</ecNumber>
        </recommendedName>
        <alternativeName>
            <fullName evidence="3">CoaC</fullName>
        </alternativeName>
    </domain>
    <domain>
        <recommendedName>
            <fullName evidence="3">Phosphopantothenate--cysteine ligase</fullName>
            <ecNumber evidence="3">6.3.2.5</ecNumber>
        </recommendedName>
        <alternativeName>
            <fullName evidence="3">CoaB</fullName>
        </alternativeName>
        <alternativeName>
            <fullName evidence="3">Phosphopantothenoylcysteine synthetase</fullName>
            <shortName evidence="3">PPC synthetase</shortName>
            <shortName evidence="3">PPC-S</shortName>
        </alternativeName>
    </domain>
</protein>
<evidence type="ECO:0000259" key="6">
    <source>
        <dbReference type="Pfam" id="PF04127"/>
    </source>
</evidence>
<comment type="cofactor">
    <cofactor evidence="3">
        <name>FMN</name>
        <dbReference type="ChEBI" id="CHEBI:58210"/>
    </cofactor>
    <text evidence="3">Binds 1 FMN per subunit.</text>
</comment>
<feature type="region of interest" description="Phosphopantothenoylcysteine decarboxylase" evidence="3">
    <location>
        <begin position="1"/>
        <end position="198"/>
    </location>
</feature>
<feature type="domain" description="DNA/pantothenate metabolism flavoprotein C-terminal" evidence="6">
    <location>
        <begin position="194"/>
        <end position="401"/>
    </location>
</feature>
<feature type="domain" description="Flavoprotein" evidence="5">
    <location>
        <begin position="8"/>
        <end position="181"/>
    </location>
</feature>
<feature type="active site" description="Proton donor" evidence="3">
    <location>
        <position position="160"/>
    </location>
</feature>
<dbReference type="OrthoDB" id="9802554at2"/>
<feature type="binding site" evidence="3">
    <location>
        <position position="344"/>
    </location>
    <ligand>
        <name>CTP</name>
        <dbReference type="ChEBI" id="CHEBI:37563"/>
    </ligand>
</feature>
<dbReference type="SUPFAM" id="SSF102645">
    <property type="entry name" value="CoaB-like"/>
    <property type="match status" value="1"/>
</dbReference>
<feature type="binding site" evidence="3">
    <location>
        <position position="286"/>
    </location>
    <ligand>
        <name>CTP</name>
        <dbReference type="ChEBI" id="CHEBI:37563"/>
    </ligand>
</feature>
<keyword evidence="3" id="KW-0479">Metal-binding</keyword>
<evidence type="ECO:0000256" key="2">
    <source>
        <dbReference type="ARBA" id="ARBA00023239"/>
    </source>
</evidence>
<dbReference type="GO" id="GO:0046872">
    <property type="term" value="F:metal ion binding"/>
    <property type="evidence" value="ECO:0007669"/>
    <property type="project" value="UniProtKB-KW"/>
</dbReference>
<keyword evidence="3" id="KW-0460">Magnesium</keyword>
<dbReference type="NCBIfam" id="TIGR00521">
    <property type="entry name" value="coaBC_dfp"/>
    <property type="match status" value="1"/>
</dbReference>
<feature type="binding site" evidence="3">
    <location>
        <position position="348"/>
    </location>
    <ligand>
        <name>CTP</name>
        <dbReference type="ChEBI" id="CHEBI:37563"/>
    </ligand>
</feature>
<dbReference type="EMBL" id="FMWL01000002">
    <property type="protein sequence ID" value="SCZ76969.1"/>
    <property type="molecule type" value="Genomic_DNA"/>
</dbReference>